<evidence type="ECO:0000313" key="4">
    <source>
        <dbReference type="EMBL" id="GBG27790.1"/>
    </source>
</evidence>
<dbReference type="PROSITE" id="PS50297">
    <property type="entry name" value="ANK_REP_REGION"/>
    <property type="match status" value="3"/>
</dbReference>
<proteinExistence type="predicted"/>
<dbReference type="Pfam" id="PF12796">
    <property type="entry name" value="Ank_2"/>
    <property type="match status" value="2"/>
</dbReference>
<evidence type="ECO:0000313" key="5">
    <source>
        <dbReference type="Proteomes" id="UP000241890"/>
    </source>
</evidence>
<dbReference type="PROSITE" id="PS50088">
    <property type="entry name" value="ANK_REPEAT"/>
    <property type="match status" value="5"/>
</dbReference>
<reference evidence="4 5" key="1">
    <citation type="submission" date="2017-12" db="EMBL/GenBank/DDBJ databases">
        <title>Sequencing, de novo assembly and annotation of complete genome of a new Thraustochytrid species, strain FCC1311.</title>
        <authorList>
            <person name="Sedici K."/>
            <person name="Godart F."/>
            <person name="Aiese Cigliano R."/>
            <person name="Sanseverino W."/>
            <person name="Barakat M."/>
            <person name="Ortet P."/>
            <person name="Marechal E."/>
            <person name="Cagnac O."/>
            <person name="Amato A."/>
        </authorList>
    </citation>
    <scope>NUCLEOTIDE SEQUENCE [LARGE SCALE GENOMIC DNA]</scope>
</reference>
<dbReference type="SMART" id="SM00248">
    <property type="entry name" value="ANK"/>
    <property type="match status" value="5"/>
</dbReference>
<gene>
    <name evidence="4" type="ORF">FCC1311_040132</name>
</gene>
<dbReference type="AlphaFoldDB" id="A0A2R5G9U6"/>
<dbReference type="PANTHER" id="PTHR24198">
    <property type="entry name" value="ANKYRIN REPEAT AND PROTEIN KINASE DOMAIN-CONTAINING PROTEIN"/>
    <property type="match status" value="1"/>
</dbReference>
<sequence>MEVVDPVVRALRECGVDVDDERQRRQLTPVHRAIVLDQIDLLGEFRDNIDARDAFGYTPLHLAVLCASLEGVRDLLALGADPNIQDKTLDGYTPLHIACKEGNYSMADALLGAHVDIDLPSRRHGTALHLATRSGNAILVASLVKLVGANINAKDANGRRPLHLVALEPTSFADVSPDRQPSRQPRSLLPELLSGKTKPEIDVRDNEGCTPLHYAAMTGNAMVLAKLILLKADVNARDAQERTPLHYAVCGDTVAVDSGAASCVQLLLQANATIDARDALGQTPQDVLQIILESRRWRKSEETVLKVAKSRLKKAHELQMESARAELAAQQVADQLLQEENLLGANRGSRKSSARRK</sequence>
<dbReference type="Proteomes" id="UP000241890">
    <property type="component" value="Unassembled WGS sequence"/>
</dbReference>
<feature type="repeat" description="ANK" evidence="3">
    <location>
        <begin position="207"/>
        <end position="239"/>
    </location>
</feature>
<keyword evidence="2 3" id="KW-0040">ANK repeat</keyword>
<name>A0A2R5G9U6_9STRA</name>
<feature type="repeat" description="ANK" evidence="3">
    <location>
        <begin position="123"/>
        <end position="156"/>
    </location>
</feature>
<dbReference type="PRINTS" id="PR01415">
    <property type="entry name" value="ANKYRIN"/>
</dbReference>
<dbReference type="InParanoid" id="A0A2R5G9U6"/>
<evidence type="ECO:0000256" key="2">
    <source>
        <dbReference type="ARBA" id="ARBA00023043"/>
    </source>
</evidence>
<dbReference type="InterPro" id="IPR002110">
    <property type="entry name" value="Ankyrin_rpt"/>
</dbReference>
<evidence type="ECO:0000256" key="3">
    <source>
        <dbReference type="PROSITE-ProRule" id="PRU00023"/>
    </source>
</evidence>
<feature type="repeat" description="ANK" evidence="3">
    <location>
        <begin position="240"/>
        <end position="279"/>
    </location>
</feature>
<evidence type="ECO:0000256" key="1">
    <source>
        <dbReference type="ARBA" id="ARBA00022737"/>
    </source>
</evidence>
<dbReference type="PANTHER" id="PTHR24198:SF165">
    <property type="entry name" value="ANKYRIN REPEAT-CONTAINING PROTEIN-RELATED"/>
    <property type="match status" value="1"/>
</dbReference>
<dbReference type="Gene3D" id="1.25.40.20">
    <property type="entry name" value="Ankyrin repeat-containing domain"/>
    <property type="match status" value="3"/>
</dbReference>
<accession>A0A2R5G9U6</accession>
<dbReference type="InterPro" id="IPR036770">
    <property type="entry name" value="Ankyrin_rpt-contain_sf"/>
</dbReference>
<keyword evidence="1" id="KW-0677">Repeat</keyword>
<dbReference type="EMBL" id="BEYU01000035">
    <property type="protein sequence ID" value="GBG27790.1"/>
    <property type="molecule type" value="Genomic_DNA"/>
</dbReference>
<keyword evidence="5" id="KW-1185">Reference proteome</keyword>
<dbReference type="SUPFAM" id="SSF48403">
    <property type="entry name" value="Ankyrin repeat"/>
    <property type="match status" value="1"/>
</dbReference>
<dbReference type="OrthoDB" id="204696at2759"/>
<protein>
    <submittedName>
        <fullName evidence="4">Ankyrin repeat domain-containing protein 55</fullName>
    </submittedName>
</protein>
<feature type="repeat" description="ANK" evidence="3">
    <location>
        <begin position="90"/>
        <end position="122"/>
    </location>
</feature>
<comment type="caution">
    <text evidence="4">The sequence shown here is derived from an EMBL/GenBank/DDBJ whole genome shotgun (WGS) entry which is preliminary data.</text>
</comment>
<organism evidence="4 5">
    <name type="scientific">Hondaea fermentalgiana</name>
    <dbReference type="NCBI Taxonomy" id="2315210"/>
    <lineage>
        <taxon>Eukaryota</taxon>
        <taxon>Sar</taxon>
        <taxon>Stramenopiles</taxon>
        <taxon>Bigyra</taxon>
        <taxon>Labyrinthulomycetes</taxon>
        <taxon>Thraustochytrida</taxon>
        <taxon>Thraustochytriidae</taxon>
        <taxon>Hondaea</taxon>
    </lineage>
</organism>
<feature type="repeat" description="ANK" evidence="3">
    <location>
        <begin position="55"/>
        <end position="87"/>
    </location>
</feature>